<dbReference type="Proteomes" id="UP000295244">
    <property type="component" value="Unassembled WGS sequence"/>
</dbReference>
<organism evidence="1 2">
    <name type="scientific">Rubrobacter taiwanensis</name>
    <dbReference type="NCBI Taxonomy" id="185139"/>
    <lineage>
        <taxon>Bacteria</taxon>
        <taxon>Bacillati</taxon>
        <taxon>Actinomycetota</taxon>
        <taxon>Rubrobacteria</taxon>
        <taxon>Rubrobacterales</taxon>
        <taxon>Rubrobacteraceae</taxon>
        <taxon>Rubrobacter</taxon>
    </lineage>
</organism>
<accession>A0A4V2NXB5</accession>
<proteinExistence type="predicted"/>
<dbReference type="EMBL" id="SKBU01000003">
    <property type="protein sequence ID" value="TCJ20522.1"/>
    <property type="molecule type" value="Genomic_DNA"/>
</dbReference>
<name>A0A4V2NXB5_9ACTN</name>
<reference evidence="1 2" key="1">
    <citation type="submission" date="2019-03" db="EMBL/GenBank/DDBJ databases">
        <title>Whole genome sequence of a novel Rubrobacter taiwanensis strain, isolated from Yellowstone National Park.</title>
        <authorList>
            <person name="Freed S."/>
            <person name="Ramaley R.F."/>
            <person name="Kyndt J.A."/>
        </authorList>
    </citation>
    <scope>NUCLEOTIDE SEQUENCE [LARGE SCALE GENOMIC DNA]</scope>
    <source>
        <strain evidence="1 2">Yellowstone</strain>
    </source>
</reference>
<protein>
    <submittedName>
        <fullName evidence="1">Uncharacterized protein</fullName>
    </submittedName>
</protein>
<evidence type="ECO:0000313" key="2">
    <source>
        <dbReference type="Proteomes" id="UP000295244"/>
    </source>
</evidence>
<sequence length="82" mass="9663">MPDGERERFGPVPPATGFELYRYRSAGRMRTRGWSGLYWARRTPAGDYELMSVATNEGERPVRVGTFPRESFERLYERVEWD</sequence>
<gene>
    <name evidence="1" type="ORF">E0L93_01485</name>
</gene>
<dbReference type="OrthoDB" id="5244587at2"/>
<dbReference type="RefSeq" id="WP_132687499.1">
    <property type="nucleotide sequence ID" value="NZ_SKBU01000003.1"/>
</dbReference>
<evidence type="ECO:0000313" key="1">
    <source>
        <dbReference type="EMBL" id="TCJ20522.1"/>
    </source>
</evidence>
<dbReference type="AlphaFoldDB" id="A0A4V2NXB5"/>
<keyword evidence="2" id="KW-1185">Reference proteome</keyword>
<comment type="caution">
    <text evidence="1">The sequence shown here is derived from an EMBL/GenBank/DDBJ whole genome shotgun (WGS) entry which is preliminary data.</text>
</comment>